<organism evidence="2 3">
    <name type="scientific">Chryseosolibacter histidini</name>
    <dbReference type="NCBI Taxonomy" id="2782349"/>
    <lineage>
        <taxon>Bacteria</taxon>
        <taxon>Pseudomonadati</taxon>
        <taxon>Bacteroidota</taxon>
        <taxon>Cytophagia</taxon>
        <taxon>Cytophagales</taxon>
        <taxon>Chryseotaleaceae</taxon>
        <taxon>Chryseosolibacter</taxon>
    </lineage>
</organism>
<feature type="signal peptide" evidence="1">
    <location>
        <begin position="1"/>
        <end position="19"/>
    </location>
</feature>
<feature type="chain" id="PRO_5043000568" evidence="1">
    <location>
        <begin position="20"/>
        <end position="184"/>
    </location>
</feature>
<keyword evidence="3" id="KW-1185">Reference proteome</keyword>
<dbReference type="EMBL" id="JAHESF010000025">
    <property type="protein sequence ID" value="MBT1699423.1"/>
    <property type="molecule type" value="Genomic_DNA"/>
</dbReference>
<dbReference type="RefSeq" id="WP_254167359.1">
    <property type="nucleotide sequence ID" value="NZ_JAHESF010000025.1"/>
</dbReference>
<gene>
    <name evidence="2" type="ORF">KK083_21175</name>
</gene>
<dbReference type="Pfam" id="PF14060">
    <property type="entry name" value="DUF4252"/>
    <property type="match status" value="1"/>
</dbReference>
<evidence type="ECO:0000313" key="3">
    <source>
        <dbReference type="Proteomes" id="UP001319200"/>
    </source>
</evidence>
<protein>
    <submittedName>
        <fullName evidence="2">DUF4252 domain-containing protein</fullName>
    </submittedName>
</protein>
<dbReference type="AlphaFoldDB" id="A0AAP2DN77"/>
<reference evidence="2 3" key="1">
    <citation type="submission" date="2021-05" db="EMBL/GenBank/DDBJ databases">
        <title>A Polyphasic approach of four new species of the genus Ohtaekwangia: Ohtaekwangia histidinii sp. nov., Ohtaekwangia cretensis sp. nov., Ohtaekwangia indiensis sp. nov., Ohtaekwangia reichenbachii sp. nov. from diverse environment.</title>
        <authorList>
            <person name="Octaviana S."/>
        </authorList>
    </citation>
    <scope>NUCLEOTIDE SEQUENCE [LARGE SCALE GENOMIC DNA]</scope>
    <source>
        <strain evidence="2 3">PWU4</strain>
    </source>
</reference>
<dbReference type="Proteomes" id="UP001319200">
    <property type="component" value="Unassembled WGS sequence"/>
</dbReference>
<evidence type="ECO:0000313" key="2">
    <source>
        <dbReference type="EMBL" id="MBT1699423.1"/>
    </source>
</evidence>
<accession>A0AAP2DN77</accession>
<name>A0AAP2DN77_9BACT</name>
<proteinExistence type="predicted"/>
<sequence length="184" mass="21026">MKKIVAAVVMMMMVSGAFAQDAISKFFNKYQNDESFNQVNISSKMFGLITNMEIETPEDKDIVEAISKLKGLKILAKEDARNARELYKEAFSLIPKDYEELMTVRDKDKDMKFMIKESGGKISELLMVMGGNEEFMVMSLFGEIDLKQVSRIGKRMDVKGLENLHRIGEDKKGEKKDENKTSHH</sequence>
<evidence type="ECO:0000256" key="1">
    <source>
        <dbReference type="SAM" id="SignalP"/>
    </source>
</evidence>
<comment type="caution">
    <text evidence="2">The sequence shown here is derived from an EMBL/GenBank/DDBJ whole genome shotgun (WGS) entry which is preliminary data.</text>
</comment>
<dbReference type="InterPro" id="IPR025348">
    <property type="entry name" value="DUF4252"/>
</dbReference>
<keyword evidence="1" id="KW-0732">Signal</keyword>